<evidence type="ECO:0000256" key="3">
    <source>
        <dbReference type="ARBA" id="ARBA00022833"/>
    </source>
</evidence>
<keyword evidence="1" id="KW-0479">Metal-binding</keyword>
<accession>A0A9D4HA98</accession>
<keyword evidence="2 4" id="KW-0863">Zinc-finger</keyword>
<dbReference type="Gene3D" id="3.30.160.60">
    <property type="entry name" value="Classic Zinc Finger"/>
    <property type="match status" value="1"/>
</dbReference>
<comment type="caution">
    <text evidence="6">The sequence shown here is derived from an EMBL/GenBank/DDBJ whole genome shotgun (WGS) entry which is preliminary data.</text>
</comment>
<name>A0A9D4HA98_DREPO</name>
<dbReference type="EMBL" id="JAIWYP010000004">
    <property type="protein sequence ID" value="KAH3829739.1"/>
    <property type="molecule type" value="Genomic_DNA"/>
</dbReference>
<sequence>MRIHSGERLFKCEECGYACDKSGDLKKHLRIYSGKHCTSVRSVVLHLTLVVTCRTHEDT</sequence>
<dbReference type="SUPFAM" id="SSF57667">
    <property type="entry name" value="beta-beta-alpha zinc fingers"/>
    <property type="match status" value="1"/>
</dbReference>
<gene>
    <name evidence="6" type="ORF">DPMN_102967</name>
</gene>
<feature type="domain" description="C2H2-type" evidence="5">
    <location>
        <begin position="10"/>
        <end position="37"/>
    </location>
</feature>
<evidence type="ECO:0000313" key="6">
    <source>
        <dbReference type="EMBL" id="KAH3829739.1"/>
    </source>
</evidence>
<evidence type="ECO:0000256" key="2">
    <source>
        <dbReference type="ARBA" id="ARBA00022771"/>
    </source>
</evidence>
<dbReference type="FunFam" id="3.30.160.60:FF:000446">
    <property type="entry name" value="Zinc finger protein"/>
    <property type="match status" value="1"/>
</dbReference>
<dbReference type="AlphaFoldDB" id="A0A9D4HA98"/>
<protein>
    <recommendedName>
        <fullName evidence="5">C2H2-type domain-containing protein</fullName>
    </recommendedName>
</protein>
<reference evidence="6" key="1">
    <citation type="journal article" date="2019" name="bioRxiv">
        <title>The Genome of the Zebra Mussel, Dreissena polymorpha: A Resource for Invasive Species Research.</title>
        <authorList>
            <person name="McCartney M.A."/>
            <person name="Auch B."/>
            <person name="Kono T."/>
            <person name="Mallez S."/>
            <person name="Zhang Y."/>
            <person name="Obille A."/>
            <person name="Becker A."/>
            <person name="Abrahante J.E."/>
            <person name="Garbe J."/>
            <person name="Badalamenti J.P."/>
            <person name="Herman A."/>
            <person name="Mangelson H."/>
            <person name="Liachko I."/>
            <person name="Sullivan S."/>
            <person name="Sone E.D."/>
            <person name="Koren S."/>
            <person name="Silverstein K.A.T."/>
            <person name="Beckman K.B."/>
            <person name="Gohl D.M."/>
        </authorList>
    </citation>
    <scope>NUCLEOTIDE SEQUENCE</scope>
    <source>
        <strain evidence="6">Duluth1</strain>
        <tissue evidence="6">Whole animal</tissue>
    </source>
</reference>
<evidence type="ECO:0000313" key="7">
    <source>
        <dbReference type="Proteomes" id="UP000828390"/>
    </source>
</evidence>
<dbReference type="PROSITE" id="PS50157">
    <property type="entry name" value="ZINC_FINGER_C2H2_2"/>
    <property type="match status" value="1"/>
</dbReference>
<dbReference type="GO" id="GO:0008270">
    <property type="term" value="F:zinc ion binding"/>
    <property type="evidence" value="ECO:0007669"/>
    <property type="project" value="UniProtKB-KW"/>
</dbReference>
<evidence type="ECO:0000256" key="1">
    <source>
        <dbReference type="ARBA" id="ARBA00022723"/>
    </source>
</evidence>
<dbReference type="Proteomes" id="UP000828390">
    <property type="component" value="Unassembled WGS sequence"/>
</dbReference>
<proteinExistence type="predicted"/>
<evidence type="ECO:0000259" key="5">
    <source>
        <dbReference type="PROSITE" id="PS50157"/>
    </source>
</evidence>
<organism evidence="6 7">
    <name type="scientific">Dreissena polymorpha</name>
    <name type="common">Zebra mussel</name>
    <name type="synonym">Mytilus polymorpha</name>
    <dbReference type="NCBI Taxonomy" id="45954"/>
    <lineage>
        <taxon>Eukaryota</taxon>
        <taxon>Metazoa</taxon>
        <taxon>Spiralia</taxon>
        <taxon>Lophotrochozoa</taxon>
        <taxon>Mollusca</taxon>
        <taxon>Bivalvia</taxon>
        <taxon>Autobranchia</taxon>
        <taxon>Heteroconchia</taxon>
        <taxon>Euheterodonta</taxon>
        <taxon>Imparidentia</taxon>
        <taxon>Neoheterodontei</taxon>
        <taxon>Myida</taxon>
        <taxon>Dreissenoidea</taxon>
        <taxon>Dreissenidae</taxon>
        <taxon>Dreissena</taxon>
    </lineage>
</organism>
<keyword evidence="3" id="KW-0862">Zinc</keyword>
<dbReference type="InterPro" id="IPR036236">
    <property type="entry name" value="Znf_C2H2_sf"/>
</dbReference>
<dbReference type="InterPro" id="IPR013087">
    <property type="entry name" value="Znf_C2H2_type"/>
</dbReference>
<keyword evidence="7" id="KW-1185">Reference proteome</keyword>
<reference evidence="6" key="2">
    <citation type="submission" date="2020-11" db="EMBL/GenBank/DDBJ databases">
        <authorList>
            <person name="McCartney M.A."/>
            <person name="Auch B."/>
            <person name="Kono T."/>
            <person name="Mallez S."/>
            <person name="Becker A."/>
            <person name="Gohl D.M."/>
            <person name="Silverstein K.A.T."/>
            <person name="Koren S."/>
            <person name="Bechman K.B."/>
            <person name="Herman A."/>
            <person name="Abrahante J.E."/>
            <person name="Garbe J."/>
        </authorList>
    </citation>
    <scope>NUCLEOTIDE SEQUENCE</scope>
    <source>
        <strain evidence="6">Duluth1</strain>
        <tissue evidence="6">Whole animal</tissue>
    </source>
</reference>
<evidence type="ECO:0000256" key="4">
    <source>
        <dbReference type="PROSITE-ProRule" id="PRU00042"/>
    </source>
</evidence>